<dbReference type="Proteomes" id="UP000034006">
    <property type="component" value="Unassembled WGS sequence"/>
</dbReference>
<gene>
    <name evidence="1" type="ORF">UW44_C0003G0094</name>
</gene>
<organism evidence="1 2">
    <name type="scientific">Candidatus Collierbacteria bacterium GW2011_GWB2_44_22</name>
    <dbReference type="NCBI Taxonomy" id="1618387"/>
    <lineage>
        <taxon>Bacteria</taxon>
        <taxon>Candidatus Collieribacteriota</taxon>
    </lineage>
</organism>
<sequence length="71" mass="8478">MPRRLCKSIKLWIDIRKSRGTIKATRTLHKDLWKNYSYFYDGVYHIDCQNWQLVLYHLLIGLSTGNHEGVI</sequence>
<reference evidence="1 2" key="1">
    <citation type="journal article" date="2015" name="Nature">
        <title>rRNA introns, odd ribosomes, and small enigmatic genomes across a large radiation of phyla.</title>
        <authorList>
            <person name="Brown C.T."/>
            <person name="Hug L.A."/>
            <person name="Thomas B.C."/>
            <person name="Sharon I."/>
            <person name="Castelle C.J."/>
            <person name="Singh A."/>
            <person name="Wilkins M.J."/>
            <person name="Williams K.H."/>
            <person name="Banfield J.F."/>
        </authorList>
    </citation>
    <scope>NUCLEOTIDE SEQUENCE [LARGE SCALE GENOMIC DNA]</scope>
</reference>
<accession>A0A0G1HYM0</accession>
<dbReference type="EMBL" id="LCIH01000003">
    <property type="protein sequence ID" value="KKT52251.1"/>
    <property type="molecule type" value="Genomic_DNA"/>
</dbReference>
<comment type="caution">
    <text evidence="1">The sequence shown here is derived from an EMBL/GenBank/DDBJ whole genome shotgun (WGS) entry which is preliminary data.</text>
</comment>
<dbReference type="STRING" id="1618387.UW44_C0003G0094"/>
<protein>
    <submittedName>
        <fullName evidence="1">Uncharacterized protein</fullName>
    </submittedName>
</protein>
<proteinExistence type="predicted"/>
<evidence type="ECO:0000313" key="2">
    <source>
        <dbReference type="Proteomes" id="UP000034006"/>
    </source>
</evidence>
<dbReference type="AlphaFoldDB" id="A0A0G1HYM0"/>
<name>A0A0G1HYM0_9BACT</name>
<evidence type="ECO:0000313" key="1">
    <source>
        <dbReference type="EMBL" id="KKT52251.1"/>
    </source>
</evidence>